<dbReference type="Gene3D" id="2.130.10.10">
    <property type="entry name" value="YVTN repeat-like/Quinoprotein amine dehydrogenase"/>
    <property type="match status" value="2"/>
</dbReference>
<gene>
    <name evidence="6" type="ORF">D4764_07G0009580</name>
</gene>
<evidence type="ECO:0000313" key="7">
    <source>
        <dbReference type="Proteomes" id="UP000324091"/>
    </source>
</evidence>
<dbReference type="GO" id="GO:0036156">
    <property type="term" value="C:inner dynein arm"/>
    <property type="evidence" value="ECO:0007669"/>
    <property type="project" value="TreeGrafter"/>
</dbReference>
<evidence type="ECO:0000256" key="4">
    <source>
        <dbReference type="ARBA" id="ARBA00022737"/>
    </source>
</evidence>
<keyword evidence="3" id="KW-0853">WD repeat</keyword>
<comment type="caution">
    <text evidence="6">The sequence shown here is derived from an EMBL/GenBank/DDBJ whole genome shotgun (WGS) entry which is preliminary data.</text>
</comment>
<accession>A0A5C6MTY5</accession>
<name>A0A5C6MTY5_9TELE</name>
<dbReference type="GO" id="GO:0036159">
    <property type="term" value="P:inner dynein arm assembly"/>
    <property type="evidence" value="ECO:0007669"/>
    <property type="project" value="TreeGrafter"/>
</dbReference>
<evidence type="ECO:0000313" key="6">
    <source>
        <dbReference type="EMBL" id="TWW58239.1"/>
    </source>
</evidence>
<reference evidence="6 7" key="1">
    <citation type="submission" date="2019-04" db="EMBL/GenBank/DDBJ databases">
        <title>Chromosome genome assembly for Takifugu flavidus.</title>
        <authorList>
            <person name="Xiao S."/>
        </authorList>
    </citation>
    <scope>NUCLEOTIDE SEQUENCE [LARGE SCALE GENOMIC DNA]</scope>
    <source>
        <strain evidence="6">HTHZ2018</strain>
        <tissue evidence="6">Muscle</tissue>
    </source>
</reference>
<dbReference type="Proteomes" id="UP000324091">
    <property type="component" value="Chromosome 7"/>
</dbReference>
<dbReference type="AlphaFoldDB" id="A0A5C6MTY5"/>
<sequence>MSSSSSVFGSDENSSDSEMAGPKKPKSKVKKSPDRKKKGKGKKAQTPVEEEKPSHPEDILPLLLTSVTQEMFGCIAEEHVTGESPYKLLKKDDVVQDMKKRAAVSDFSPAKQIVLDYPDEELLLVYDRTFAYGQCFYLVLTPEAKEKILKPPTPVEQEAEEEVEVPPRPEHWIGLGSEHEIEAESVRETRKKLQYAFSRERRAFGQPVCFSDRSATDAQTGLIDCASYEDSSFSIKRVQLDSSIQAIPTLQNNSAQTQWKFQKNASTQYALEQLTDEEKEGILQSGSLKRFMNLVTPRTLVNLQQEAIMNVFKDDCENLEEVAEHGRPAKASKDLMIYQDFVNQKYTQDKKVSSINWHPNIHGVIAVAMAGKKKRAATFVDKPSLILFYSFSNLFQPLLLLEGPDDILAFEFCPSDPNIIVGGCRNGQVVLWDISAHVTVLQATDKKVSDDDKFDLTDTKDDTIPLLHYCAASTLQSKHRGAVTDITWLPPAFAVTDTGVPVKNQHKMSVQVLSCSLDCTLKFWDVQTLKWFNESVLERKLTDQKMQSFRQPERTWKPLFQVSLSKIDTSGEYVPLRFSMEHYTCNGEDHEDVNSNMLPDVNTKLYIGTEDGEIIYTDWAQGKDESEQGTKPLHCFSVHHWVVNTVQRSPFFKNIILSVGEWNFAIWREEVMEGPIIQSANSDQTYCAGCWSLSRPAVFFIGKEDGSVEVWNLLERTSEPVHVQEHVSKARITCMKPCMLSSRQHFLAVTDDEGLVRILEIPKAFHVCARHESSGVMKYFEMEEKRLKSFLEMEELWGKERKEDKKKPTRTVLELTKQQEYDEFLILEKQILKDIGPPSAAVGTEDT</sequence>
<feature type="compositionally biased region" description="Basic residues" evidence="5">
    <location>
        <begin position="23"/>
        <end position="43"/>
    </location>
</feature>
<organism evidence="6 7">
    <name type="scientific">Takifugu flavidus</name>
    <name type="common">sansaifugu</name>
    <dbReference type="NCBI Taxonomy" id="433684"/>
    <lineage>
        <taxon>Eukaryota</taxon>
        <taxon>Metazoa</taxon>
        <taxon>Chordata</taxon>
        <taxon>Craniata</taxon>
        <taxon>Vertebrata</taxon>
        <taxon>Euteleostomi</taxon>
        <taxon>Actinopterygii</taxon>
        <taxon>Neopterygii</taxon>
        <taxon>Teleostei</taxon>
        <taxon>Neoteleostei</taxon>
        <taxon>Acanthomorphata</taxon>
        <taxon>Eupercaria</taxon>
        <taxon>Tetraodontiformes</taxon>
        <taxon>Tetradontoidea</taxon>
        <taxon>Tetraodontidae</taxon>
        <taxon>Takifugu</taxon>
    </lineage>
</organism>
<dbReference type="SMART" id="SM00320">
    <property type="entry name" value="WD40"/>
    <property type="match status" value="4"/>
</dbReference>
<dbReference type="InterPro" id="IPR050687">
    <property type="entry name" value="Dynein_IC"/>
</dbReference>
<keyword evidence="7" id="KW-1185">Reference proteome</keyword>
<feature type="compositionally biased region" description="Polar residues" evidence="5">
    <location>
        <begin position="1"/>
        <end position="12"/>
    </location>
</feature>
<feature type="region of interest" description="Disordered" evidence="5">
    <location>
        <begin position="1"/>
        <end position="57"/>
    </location>
</feature>
<evidence type="ECO:0000256" key="3">
    <source>
        <dbReference type="ARBA" id="ARBA00022574"/>
    </source>
</evidence>
<dbReference type="PANTHER" id="PTHR12442">
    <property type="entry name" value="DYNEIN INTERMEDIATE CHAIN"/>
    <property type="match status" value="1"/>
</dbReference>
<dbReference type="PANTHER" id="PTHR12442:SF5">
    <property type="entry name" value="DYNEIN AXONEMAL INTERMEDIATE CHAIN 3"/>
    <property type="match status" value="1"/>
</dbReference>
<proteinExistence type="predicted"/>
<dbReference type="GO" id="GO:0045503">
    <property type="term" value="F:dynein light chain binding"/>
    <property type="evidence" value="ECO:0007669"/>
    <property type="project" value="TreeGrafter"/>
</dbReference>
<protein>
    <submittedName>
        <fullName evidence="6">WD repeat-containing protein 63</fullName>
    </submittedName>
</protein>
<dbReference type="GO" id="GO:0045504">
    <property type="term" value="F:dynein heavy chain binding"/>
    <property type="evidence" value="ECO:0007669"/>
    <property type="project" value="TreeGrafter"/>
</dbReference>
<comment type="subcellular location">
    <subcellularLocation>
        <location evidence="1">Cytoplasm</location>
    </subcellularLocation>
</comment>
<keyword evidence="4" id="KW-0677">Repeat</keyword>
<dbReference type="InterPro" id="IPR015943">
    <property type="entry name" value="WD40/YVTN_repeat-like_dom_sf"/>
</dbReference>
<evidence type="ECO:0000256" key="2">
    <source>
        <dbReference type="ARBA" id="ARBA00022490"/>
    </source>
</evidence>
<evidence type="ECO:0000256" key="5">
    <source>
        <dbReference type="SAM" id="MobiDB-lite"/>
    </source>
</evidence>
<dbReference type="GO" id="GO:0060294">
    <property type="term" value="P:cilium movement involved in cell motility"/>
    <property type="evidence" value="ECO:0007669"/>
    <property type="project" value="TreeGrafter"/>
</dbReference>
<dbReference type="InterPro" id="IPR036322">
    <property type="entry name" value="WD40_repeat_dom_sf"/>
</dbReference>
<evidence type="ECO:0000256" key="1">
    <source>
        <dbReference type="ARBA" id="ARBA00004496"/>
    </source>
</evidence>
<dbReference type="SUPFAM" id="SSF50978">
    <property type="entry name" value="WD40 repeat-like"/>
    <property type="match status" value="1"/>
</dbReference>
<dbReference type="InterPro" id="IPR001680">
    <property type="entry name" value="WD40_rpt"/>
</dbReference>
<keyword evidence="2" id="KW-0963">Cytoplasm</keyword>
<dbReference type="EMBL" id="RHFK02000020">
    <property type="protein sequence ID" value="TWW58239.1"/>
    <property type="molecule type" value="Genomic_DNA"/>
</dbReference>